<organism evidence="2 3">
    <name type="scientific">Sphagnum jensenii</name>
    <dbReference type="NCBI Taxonomy" id="128206"/>
    <lineage>
        <taxon>Eukaryota</taxon>
        <taxon>Viridiplantae</taxon>
        <taxon>Streptophyta</taxon>
        <taxon>Embryophyta</taxon>
        <taxon>Bryophyta</taxon>
        <taxon>Sphagnophytina</taxon>
        <taxon>Sphagnopsida</taxon>
        <taxon>Sphagnales</taxon>
        <taxon>Sphagnaceae</taxon>
        <taxon>Sphagnum</taxon>
    </lineage>
</organism>
<dbReference type="Proteomes" id="UP001497444">
    <property type="component" value="Chromosome 2"/>
</dbReference>
<reference evidence="2 3" key="1">
    <citation type="submission" date="2024-02" db="EMBL/GenBank/DDBJ databases">
        <authorList>
            <consortium name="ELIXIR-Norway"/>
            <consortium name="Elixir Norway"/>
        </authorList>
    </citation>
    <scope>NUCLEOTIDE SEQUENCE [LARGE SCALE GENOMIC DNA]</scope>
</reference>
<keyword evidence="1" id="KW-1133">Transmembrane helix</keyword>
<protein>
    <submittedName>
        <fullName evidence="2">Uncharacterized protein</fullName>
    </submittedName>
</protein>
<feature type="transmembrane region" description="Helical" evidence="1">
    <location>
        <begin position="12"/>
        <end position="31"/>
    </location>
</feature>
<keyword evidence="1" id="KW-0472">Membrane</keyword>
<gene>
    <name evidence="2" type="ORF">CSSPJE1EN1_LOCUS13936</name>
</gene>
<keyword evidence="3" id="KW-1185">Reference proteome</keyword>
<dbReference type="EMBL" id="OZ020097">
    <property type="protein sequence ID" value="CAK9268458.1"/>
    <property type="molecule type" value="Genomic_DNA"/>
</dbReference>
<keyword evidence="1" id="KW-0812">Transmembrane</keyword>
<sequence length="65" mass="7588">MLSRIVQDNLGLVGTTLWYFFFFGTIHSFIAKSALHYCEWVSMTLLAVLFDFQLAENCKVTQHKR</sequence>
<proteinExistence type="predicted"/>
<evidence type="ECO:0000313" key="2">
    <source>
        <dbReference type="EMBL" id="CAK9268458.1"/>
    </source>
</evidence>
<name>A0ABP0WNM0_9BRYO</name>
<accession>A0ABP0WNM0</accession>
<evidence type="ECO:0000313" key="3">
    <source>
        <dbReference type="Proteomes" id="UP001497444"/>
    </source>
</evidence>
<evidence type="ECO:0000256" key="1">
    <source>
        <dbReference type="SAM" id="Phobius"/>
    </source>
</evidence>